<evidence type="ECO:0000256" key="11">
    <source>
        <dbReference type="ARBA" id="ARBA00023136"/>
    </source>
</evidence>
<evidence type="ECO:0000256" key="20">
    <source>
        <dbReference type="ARBA" id="ARBA00049902"/>
    </source>
</evidence>
<keyword evidence="5" id="KW-0328">Glycosyltransferase</keyword>
<dbReference type="GO" id="GO:0032153">
    <property type="term" value="C:cell division site"/>
    <property type="evidence" value="ECO:0007669"/>
    <property type="project" value="TreeGrafter"/>
</dbReference>
<protein>
    <recommendedName>
        <fullName evidence="17">Probable peptidoglycan glycosyltransferase FtsW</fullName>
        <ecNumber evidence="19">2.4.99.28</ecNumber>
    </recommendedName>
    <alternativeName>
        <fullName evidence="18">Cell division protein FtsW</fullName>
    </alternativeName>
    <alternativeName>
        <fullName evidence="15">Cell wall polymerase</fullName>
    </alternativeName>
    <alternativeName>
        <fullName evidence="14">Peptidoglycan polymerase</fullName>
    </alternativeName>
</protein>
<evidence type="ECO:0000256" key="8">
    <source>
        <dbReference type="ARBA" id="ARBA00022960"/>
    </source>
</evidence>
<keyword evidence="9" id="KW-0573">Peptidoglycan synthesis</keyword>
<keyword evidence="4 22" id="KW-0132">Cell division</keyword>
<comment type="caution">
    <text evidence="22">The sequence shown here is derived from an EMBL/GenBank/DDBJ whole genome shotgun (WGS) entry which is preliminary data.</text>
</comment>
<dbReference type="GO" id="GO:0015648">
    <property type="term" value="F:lipid-linked peptidoglycan transporter activity"/>
    <property type="evidence" value="ECO:0007669"/>
    <property type="project" value="TreeGrafter"/>
</dbReference>
<feature type="transmembrane region" description="Helical" evidence="21">
    <location>
        <begin position="270"/>
        <end position="295"/>
    </location>
</feature>
<evidence type="ECO:0000256" key="21">
    <source>
        <dbReference type="SAM" id="Phobius"/>
    </source>
</evidence>
<feature type="transmembrane region" description="Helical" evidence="21">
    <location>
        <begin position="82"/>
        <end position="101"/>
    </location>
</feature>
<evidence type="ECO:0000313" key="22">
    <source>
        <dbReference type="EMBL" id="OGD64017.1"/>
    </source>
</evidence>
<evidence type="ECO:0000256" key="6">
    <source>
        <dbReference type="ARBA" id="ARBA00022679"/>
    </source>
</evidence>
<dbReference type="GO" id="GO:0009252">
    <property type="term" value="P:peptidoglycan biosynthetic process"/>
    <property type="evidence" value="ECO:0007669"/>
    <property type="project" value="UniProtKB-KW"/>
</dbReference>
<evidence type="ECO:0000256" key="12">
    <source>
        <dbReference type="ARBA" id="ARBA00023306"/>
    </source>
</evidence>
<dbReference type="InterPro" id="IPR001182">
    <property type="entry name" value="FtsW/RodA"/>
</dbReference>
<feature type="transmembrane region" description="Helical" evidence="21">
    <location>
        <begin position="12"/>
        <end position="33"/>
    </location>
</feature>
<evidence type="ECO:0000256" key="19">
    <source>
        <dbReference type="ARBA" id="ARBA00044770"/>
    </source>
</evidence>
<accession>A0A1F5E9C6</accession>
<dbReference type="NCBIfam" id="TIGR02614">
    <property type="entry name" value="ftsW"/>
    <property type="match status" value="1"/>
</dbReference>
<dbReference type="AlphaFoldDB" id="A0A1F5E9C6"/>
<feature type="transmembrane region" description="Helical" evidence="21">
    <location>
        <begin position="344"/>
        <end position="365"/>
    </location>
</feature>
<feature type="transmembrane region" description="Helical" evidence="21">
    <location>
        <begin position="316"/>
        <end position="338"/>
    </location>
</feature>
<evidence type="ECO:0000256" key="17">
    <source>
        <dbReference type="ARBA" id="ARBA00041185"/>
    </source>
</evidence>
<name>A0A1F5E9C6_9BACT</name>
<keyword evidence="12" id="KW-0131">Cell cycle</keyword>
<evidence type="ECO:0000256" key="1">
    <source>
        <dbReference type="ARBA" id="ARBA00004651"/>
    </source>
</evidence>
<feature type="transmembrane region" description="Helical" evidence="21">
    <location>
        <begin position="144"/>
        <end position="165"/>
    </location>
</feature>
<dbReference type="Pfam" id="PF01098">
    <property type="entry name" value="FTSW_RODA_SPOVE"/>
    <property type="match status" value="1"/>
</dbReference>
<keyword evidence="8" id="KW-0133">Cell shape</keyword>
<dbReference type="EC" id="2.4.99.28" evidence="19"/>
<evidence type="ECO:0000256" key="9">
    <source>
        <dbReference type="ARBA" id="ARBA00022984"/>
    </source>
</evidence>
<evidence type="ECO:0000256" key="14">
    <source>
        <dbReference type="ARBA" id="ARBA00032370"/>
    </source>
</evidence>
<evidence type="ECO:0000256" key="5">
    <source>
        <dbReference type="ARBA" id="ARBA00022676"/>
    </source>
</evidence>
<feature type="transmembrane region" description="Helical" evidence="21">
    <location>
        <begin position="185"/>
        <end position="208"/>
    </location>
</feature>
<comment type="similarity">
    <text evidence="16">Belongs to the SEDS family. FtsW subfamily.</text>
</comment>
<evidence type="ECO:0000256" key="16">
    <source>
        <dbReference type="ARBA" id="ARBA00038053"/>
    </source>
</evidence>
<evidence type="ECO:0000313" key="23">
    <source>
        <dbReference type="Proteomes" id="UP000178583"/>
    </source>
</evidence>
<dbReference type="GO" id="GO:0005886">
    <property type="term" value="C:plasma membrane"/>
    <property type="evidence" value="ECO:0007669"/>
    <property type="project" value="UniProtKB-SubCell"/>
</dbReference>
<evidence type="ECO:0000256" key="2">
    <source>
        <dbReference type="ARBA" id="ARBA00004752"/>
    </source>
</evidence>
<dbReference type="PANTHER" id="PTHR30474">
    <property type="entry name" value="CELL CYCLE PROTEIN"/>
    <property type="match status" value="1"/>
</dbReference>
<dbReference type="PANTHER" id="PTHR30474:SF2">
    <property type="entry name" value="PEPTIDOGLYCAN GLYCOSYLTRANSFERASE FTSW-RELATED"/>
    <property type="match status" value="1"/>
</dbReference>
<evidence type="ECO:0000256" key="13">
    <source>
        <dbReference type="ARBA" id="ARBA00023316"/>
    </source>
</evidence>
<reference evidence="22 23" key="1">
    <citation type="journal article" date="2016" name="Nat. Commun.">
        <title>Thousands of microbial genomes shed light on interconnected biogeochemical processes in an aquifer system.</title>
        <authorList>
            <person name="Anantharaman K."/>
            <person name="Brown C.T."/>
            <person name="Hug L.A."/>
            <person name="Sharon I."/>
            <person name="Castelle C.J."/>
            <person name="Probst A.J."/>
            <person name="Thomas B.C."/>
            <person name="Singh A."/>
            <person name="Wilkins M.J."/>
            <person name="Karaoz U."/>
            <person name="Brodie E.L."/>
            <person name="Williams K.H."/>
            <person name="Hubbard S.S."/>
            <person name="Banfield J.F."/>
        </authorList>
    </citation>
    <scope>NUCLEOTIDE SEQUENCE [LARGE SCALE GENOMIC DNA]</scope>
</reference>
<keyword evidence="10 21" id="KW-1133">Transmembrane helix</keyword>
<comment type="subcellular location">
    <subcellularLocation>
        <location evidence="1">Cell membrane</location>
        <topology evidence="1">Multi-pass membrane protein</topology>
    </subcellularLocation>
</comment>
<dbReference type="GO" id="GO:0008360">
    <property type="term" value="P:regulation of cell shape"/>
    <property type="evidence" value="ECO:0007669"/>
    <property type="project" value="UniProtKB-KW"/>
</dbReference>
<evidence type="ECO:0000256" key="3">
    <source>
        <dbReference type="ARBA" id="ARBA00022475"/>
    </source>
</evidence>
<keyword evidence="11 21" id="KW-0472">Membrane</keyword>
<dbReference type="GO" id="GO:0071555">
    <property type="term" value="P:cell wall organization"/>
    <property type="evidence" value="ECO:0007669"/>
    <property type="project" value="UniProtKB-KW"/>
</dbReference>
<dbReference type="STRING" id="1797472.A2215_04275"/>
<evidence type="ECO:0000256" key="4">
    <source>
        <dbReference type="ARBA" id="ARBA00022618"/>
    </source>
</evidence>
<dbReference type="EMBL" id="MEZY01000027">
    <property type="protein sequence ID" value="OGD64017.1"/>
    <property type="molecule type" value="Genomic_DNA"/>
</dbReference>
<keyword evidence="7 21" id="KW-0812">Transmembrane</keyword>
<evidence type="ECO:0000256" key="10">
    <source>
        <dbReference type="ARBA" id="ARBA00022989"/>
    </source>
</evidence>
<keyword evidence="6" id="KW-0808">Transferase</keyword>
<keyword evidence="3" id="KW-1003">Cell membrane</keyword>
<gene>
    <name evidence="22" type="ORF">A2215_04275</name>
</gene>
<feature type="transmembrane region" description="Helical" evidence="21">
    <location>
        <begin position="107"/>
        <end position="132"/>
    </location>
</feature>
<evidence type="ECO:0000256" key="7">
    <source>
        <dbReference type="ARBA" id="ARBA00022692"/>
    </source>
</evidence>
<comment type="catalytic activity">
    <reaction evidence="20">
        <text>[GlcNAc-(1-&gt;4)-Mur2Ac(oyl-L-Ala-gamma-D-Glu-L-Lys-D-Ala-D-Ala)](n)-di-trans,octa-cis-undecaprenyl diphosphate + beta-D-GlcNAc-(1-&gt;4)-Mur2Ac(oyl-L-Ala-gamma-D-Glu-L-Lys-D-Ala-D-Ala)-di-trans,octa-cis-undecaprenyl diphosphate = [GlcNAc-(1-&gt;4)-Mur2Ac(oyl-L-Ala-gamma-D-Glu-L-Lys-D-Ala-D-Ala)](n+1)-di-trans,octa-cis-undecaprenyl diphosphate + di-trans,octa-cis-undecaprenyl diphosphate + H(+)</text>
        <dbReference type="Rhea" id="RHEA:23708"/>
        <dbReference type="Rhea" id="RHEA-COMP:9602"/>
        <dbReference type="Rhea" id="RHEA-COMP:9603"/>
        <dbReference type="ChEBI" id="CHEBI:15378"/>
        <dbReference type="ChEBI" id="CHEBI:58405"/>
        <dbReference type="ChEBI" id="CHEBI:60033"/>
        <dbReference type="ChEBI" id="CHEBI:78435"/>
        <dbReference type="EC" id="2.4.99.28"/>
    </reaction>
</comment>
<dbReference type="GO" id="GO:0051301">
    <property type="term" value="P:cell division"/>
    <property type="evidence" value="ECO:0007669"/>
    <property type="project" value="UniProtKB-KW"/>
</dbReference>
<organism evidence="22 23">
    <name type="scientific">Candidatus Berkelbacteria bacterium RIFOXYA2_FULL_43_10</name>
    <dbReference type="NCBI Taxonomy" id="1797472"/>
    <lineage>
        <taxon>Bacteria</taxon>
        <taxon>Candidatus Berkelbacteria</taxon>
    </lineage>
</organism>
<feature type="transmembrane region" description="Helical" evidence="21">
    <location>
        <begin position="228"/>
        <end position="250"/>
    </location>
</feature>
<dbReference type="GO" id="GO:0008955">
    <property type="term" value="F:peptidoglycan glycosyltransferase activity"/>
    <property type="evidence" value="ECO:0007669"/>
    <property type="project" value="UniProtKB-EC"/>
</dbReference>
<proteinExistence type="inferred from homology"/>
<feature type="transmembrane region" description="Helical" evidence="21">
    <location>
        <begin position="53"/>
        <end position="70"/>
    </location>
</feature>
<comment type="pathway">
    <text evidence="2">Cell wall biogenesis; peptidoglycan biosynthesis.</text>
</comment>
<evidence type="ECO:0000256" key="18">
    <source>
        <dbReference type="ARBA" id="ARBA00041418"/>
    </source>
</evidence>
<evidence type="ECO:0000256" key="15">
    <source>
        <dbReference type="ARBA" id="ARBA00033270"/>
    </source>
</evidence>
<dbReference type="Proteomes" id="UP000178583">
    <property type="component" value="Unassembled WGS sequence"/>
</dbReference>
<sequence>MNDRLNQKYKRRADYLLAIAVFALVLFGLIAIYSVSKYYSLQITNNETDKYYLVRQLVWVAVGCIAWILTQSVDYRFWQKNSRYMLVATIVLLIIPILIGSSSDSNAARWVSIAGLNFQPAELAKLTLIIYLSGWFAKKNEEKSIAKIGPSFLILMAIVSILMLVQKDLGTLAVIVGISGAMYLISGAPAVHMLIGGGLAGALLWLAVKLEPYRLARITAFINPEKDLLGSGYHIQNALIAIGSGGLLGLGFGQSKQKYLYLPEAHTDSIFAIISEELGFLRASLIILVIGFVAFRGFRIAKQAPDTFSRLMAVGITTWLIWQSFINIAAMLSLIPLTGVPLPFISYGGSSLLILLAATGILLNISKYCKRY</sequence>
<keyword evidence="13" id="KW-0961">Cell wall biogenesis/degradation</keyword>
<dbReference type="InterPro" id="IPR013437">
    <property type="entry name" value="FtsW"/>
</dbReference>